<name>R4JIE7_9BACT</name>
<feature type="domain" description="Tyr recombinase" evidence="2">
    <location>
        <begin position="1"/>
        <end position="206"/>
    </location>
</feature>
<proteinExistence type="predicted"/>
<sequence>MKEKLEMAEIQHIINLDLPAGSLIWNVRNYFLFSFYCAGIRAADFIQLRWRNVSSEGRLTYSMDKNSKFRDIVLVPQALEILRHYFRSDTKPDDYIFPLLDNTAPYAKYVTTADKKTITPDMRKTLYAAVSAKNALINKYLKKIAEKAEISKNVSFHISRHSFAKVAKETGLDSGIVKELLAHSNLATTERYMGNFDTQKTDNALINLFGGVEKPKDKKEEVIEALKGMSPEDVAAILSAIQK</sequence>
<dbReference type="GO" id="GO:0015074">
    <property type="term" value="P:DNA integration"/>
    <property type="evidence" value="ECO:0007669"/>
    <property type="project" value="InterPro"/>
</dbReference>
<evidence type="ECO:0000259" key="2">
    <source>
        <dbReference type="PROSITE" id="PS51898"/>
    </source>
</evidence>
<dbReference type="GO" id="GO:0006310">
    <property type="term" value="P:DNA recombination"/>
    <property type="evidence" value="ECO:0007669"/>
    <property type="project" value="UniProtKB-KW"/>
</dbReference>
<reference evidence="3" key="1">
    <citation type="journal article" date="2013" name="Appl. Environ. Microbiol.">
        <title>Functional screening of a metagenomic library reveals operons responsible for enhanced intestinal colonization by gut commensal microbes.</title>
        <authorList>
            <person name="Yoon M.Y."/>
            <person name="Lee K.M."/>
            <person name="Yoon Y."/>
            <person name="Go J."/>
            <person name="Park Y."/>
            <person name="Cho Y.J."/>
            <person name="Tannock G.W."/>
            <person name="Yoon S.S."/>
        </authorList>
    </citation>
    <scope>NUCLEOTIDE SEQUENCE</scope>
</reference>
<dbReference type="InterPro" id="IPR013762">
    <property type="entry name" value="Integrase-like_cat_sf"/>
</dbReference>
<dbReference type="AlphaFoldDB" id="R4JIE7"/>
<evidence type="ECO:0000313" key="3">
    <source>
        <dbReference type="EMBL" id="AGK84796.1"/>
    </source>
</evidence>
<dbReference type="Gene3D" id="1.10.443.10">
    <property type="entry name" value="Intergrase catalytic core"/>
    <property type="match status" value="1"/>
</dbReference>
<dbReference type="EMBL" id="KC595276">
    <property type="protein sequence ID" value="AGK84796.1"/>
    <property type="molecule type" value="Genomic_DNA"/>
</dbReference>
<keyword evidence="1" id="KW-0233">DNA recombination</keyword>
<dbReference type="InterPro" id="IPR002104">
    <property type="entry name" value="Integrase_catalytic"/>
</dbReference>
<dbReference type="PROSITE" id="PS51898">
    <property type="entry name" value="TYR_RECOMBINASE"/>
    <property type="match status" value="1"/>
</dbReference>
<evidence type="ECO:0000256" key="1">
    <source>
        <dbReference type="ARBA" id="ARBA00023172"/>
    </source>
</evidence>
<accession>R4JIE7</accession>
<dbReference type="PANTHER" id="PTHR30349:SF64">
    <property type="entry name" value="PROPHAGE INTEGRASE INTD-RELATED"/>
    <property type="match status" value="1"/>
</dbReference>
<dbReference type="Pfam" id="PF00589">
    <property type="entry name" value="Phage_integrase"/>
    <property type="match status" value="1"/>
</dbReference>
<dbReference type="SUPFAM" id="SSF56349">
    <property type="entry name" value="DNA breaking-rejoining enzymes"/>
    <property type="match status" value="1"/>
</dbReference>
<gene>
    <name evidence="3" type="ORF">metaSSY_00420</name>
</gene>
<dbReference type="InterPro" id="IPR011010">
    <property type="entry name" value="DNA_brk_join_enz"/>
</dbReference>
<dbReference type="CDD" id="cd01185">
    <property type="entry name" value="INTN1_C_like"/>
    <property type="match status" value="1"/>
</dbReference>
<dbReference type="PANTHER" id="PTHR30349">
    <property type="entry name" value="PHAGE INTEGRASE-RELATED"/>
    <property type="match status" value="1"/>
</dbReference>
<protein>
    <submittedName>
        <fullName evidence="3">Site-specific recombinase phage integrase family</fullName>
    </submittedName>
</protein>
<dbReference type="InterPro" id="IPR050090">
    <property type="entry name" value="Tyrosine_recombinase_XerCD"/>
</dbReference>
<dbReference type="GO" id="GO:0003677">
    <property type="term" value="F:DNA binding"/>
    <property type="evidence" value="ECO:0007669"/>
    <property type="project" value="InterPro"/>
</dbReference>
<organism evidence="3">
    <name type="scientific">uncultured bacterium BAC10G6</name>
    <dbReference type="NCBI Taxonomy" id="1329522"/>
    <lineage>
        <taxon>Bacteria</taxon>
        <taxon>environmental samples</taxon>
    </lineage>
</organism>